<dbReference type="SMART" id="SM00133">
    <property type="entry name" value="S_TK_X"/>
    <property type="match status" value="1"/>
</dbReference>
<dbReference type="Gene3D" id="2.60.120.10">
    <property type="entry name" value="Jelly Rolls"/>
    <property type="match status" value="2"/>
</dbReference>
<reference evidence="19" key="1">
    <citation type="submission" date="2025-08" db="UniProtKB">
        <authorList>
            <consortium name="RefSeq"/>
        </authorList>
    </citation>
    <scope>IDENTIFICATION</scope>
    <source>
        <tissue evidence="19">Whole organism</tissue>
    </source>
</reference>
<dbReference type="InterPro" id="IPR011009">
    <property type="entry name" value="Kinase-like_dom_sf"/>
</dbReference>
<feature type="compositionally biased region" description="Polar residues" evidence="14">
    <location>
        <begin position="648"/>
        <end position="671"/>
    </location>
</feature>
<keyword evidence="6 12" id="KW-0547">Nucleotide-binding</keyword>
<gene>
    <name evidence="19" type="primary">LOC113212626</name>
</gene>
<keyword evidence="7" id="KW-0418">Kinase</keyword>
<feature type="compositionally biased region" description="Polar residues" evidence="14">
    <location>
        <begin position="783"/>
        <end position="793"/>
    </location>
</feature>
<keyword evidence="3" id="KW-0723">Serine/threonine-protein kinase</keyword>
<feature type="region of interest" description="Disordered" evidence="14">
    <location>
        <begin position="1054"/>
        <end position="1077"/>
    </location>
</feature>
<dbReference type="FunFam" id="2.60.120.10:FF:000064">
    <property type="entry name" value="cGMP-dependent protein kinase, isozyme"/>
    <property type="match status" value="1"/>
</dbReference>
<evidence type="ECO:0000256" key="8">
    <source>
        <dbReference type="ARBA" id="ARBA00022840"/>
    </source>
</evidence>
<dbReference type="InterPro" id="IPR000961">
    <property type="entry name" value="AGC-kinase_C"/>
</dbReference>
<dbReference type="SMART" id="SM00100">
    <property type="entry name" value="cNMP"/>
    <property type="match status" value="2"/>
</dbReference>
<evidence type="ECO:0000256" key="2">
    <source>
        <dbReference type="ARBA" id="ARBA00012428"/>
    </source>
</evidence>
<feature type="domain" description="Protein kinase" evidence="15">
    <location>
        <begin position="1367"/>
        <end position="1626"/>
    </location>
</feature>
<dbReference type="RefSeq" id="XP_026287204.2">
    <property type="nucleotide sequence ID" value="XM_026431419.2"/>
</dbReference>
<dbReference type="PROSITE" id="PS51285">
    <property type="entry name" value="AGC_KINASE_CTER"/>
    <property type="match status" value="1"/>
</dbReference>
<dbReference type="InterPro" id="IPR008271">
    <property type="entry name" value="Ser/Thr_kinase_AS"/>
</dbReference>
<feature type="compositionally biased region" description="Pro residues" evidence="14">
    <location>
        <begin position="747"/>
        <end position="763"/>
    </location>
</feature>
<keyword evidence="5" id="KW-0808">Transferase</keyword>
<dbReference type="GO" id="GO:0005524">
    <property type="term" value="F:ATP binding"/>
    <property type="evidence" value="ECO:0007669"/>
    <property type="project" value="UniProtKB-UniRule"/>
</dbReference>
<dbReference type="SMART" id="SM00220">
    <property type="entry name" value="S_TKc"/>
    <property type="match status" value="1"/>
</dbReference>
<keyword evidence="18" id="KW-1185">Reference proteome</keyword>
<dbReference type="GeneID" id="113212626"/>
<feature type="compositionally biased region" description="Polar residues" evidence="14">
    <location>
        <begin position="850"/>
        <end position="859"/>
    </location>
</feature>
<dbReference type="PRINTS" id="PR00104">
    <property type="entry name" value="CGMPKINASE"/>
</dbReference>
<evidence type="ECO:0000256" key="10">
    <source>
        <dbReference type="ARBA" id="ARBA00047298"/>
    </source>
</evidence>
<evidence type="ECO:0000256" key="3">
    <source>
        <dbReference type="ARBA" id="ARBA00022527"/>
    </source>
</evidence>
<dbReference type="Pfam" id="PF00027">
    <property type="entry name" value="cNMP_binding"/>
    <property type="match status" value="2"/>
</dbReference>
<dbReference type="PROSITE" id="PS50011">
    <property type="entry name" value="PROTEIN_KINASE_DOM"/>
    <property type="match status" value="1"/>
</dbReference>
<dbReference type="InterPro" id="IPR014710">
    <property type="entry name" value="RmlC-like_jellyroll"/>
</dbReference>
<evidence type="ECO:0000259" key="17">
    <source>
        <dbReference type="PROSITE" id="PS51285"/>
    </source>
</evidence>
<dbReference type="InterPro" id="IPR018488">
    <property type="entry name" value="cNMP-bd_CS"/>
</dbReference>
<dbReference type="GO" id="GO:0004692">
    <property type="term" value="F:cGMP-dependent protein kinase activity"/>
    <property type="evidence" value="ECO:0007669"/>
    <property type="project" value="UniProtKB-EC"/>
</dbReference>
<comment type="catalytic activity">
    <reaction evidence="10">
        <text>L-threonyl-[protein] + ATP = O-phospho-L-threonyl-[protein] + ADP + H(+)</text>
        <dbReference type="Rhea" id="RHEA:46608"/>
        <dbReference type="Rhea" id="RHEA-COMP:11060"/>
        <dbReference type="Rhea" id="RHEA-COMP:11605"/>
        <dbReference type="ChEBI" id="CHEBI:15378"/>
        <dbReference type="ChEBI" id="CHEBI:30013"/>
        <dbReference type="ChEBI" id="CHEBI:30616"/>
        <dbReference type="ChEBI" id="CHEBI:61977"/>
        <dbReference type="ChEBI" id="CHEBI:456216"/>
        <dbReference type="EC" id="2.7.11.12"/>
    </reaction>
</comment>
<organism evidence="18 19">
    <name type="scientific">Frankliniella occidentalis</name>
    <name type="common">Western flower thrips</name>
    <name type="synonym">Euthrips occidentalis</name>
    <dbReference type="NCBI Taxonomy" id="133901"/>
    <lineage>
        <taxon>Eukaryota</taxon>
        <taxon>Metazoa</taxon>
        <taxon>Ecdysozoa</taxon>
        <taxon>Arthropoda</taxon>
        <taxon>Hexapoda</taxon>
        <taxon>Insecta</taxon>
        <taxon>Pterygota</taxon>
        <taxon>Neoptera</taxon>
        <taxon>Paraneoptera</taxon>
        <taxon>Thysanoptera</taxon>
        <taxon>Terebrantia</taxon>
        <taxon>Thripoidea</taxon>
        <taxon>Thripidae</taxon>
        <taxon>Frankliniella</taxon>
    </lineage>
</organism>
<feature type="compositionally biased region" description="Low complexity" evidence="14">
    <location>
        <begin position="161"/>
        <end position="175"/>
    </location>
</feature>
<feature type="compositionally biased region" description="Polar residues" evidence="14">
    <location>
        <begin position="337"/>
        <end position="386"/>
    </location>
</feature>
<dbReference type="Gene3D" id="3.30.200.20">
    <property type="entry name" value="Phosphorylase Kinase, domain 1"/>
    <property type="match status" value="1"/>
</dbReference>
<accession>A0A6J1T0Z1</accession>
<evidence type="ECO:0000256" key="9">
    <source>
        <dbReference type="ARBA" id="ARBA00022992"/>
    </source>
</evidence>
<comment type="catalytic activity">
    <reaction evidence="11">
        <text>L-seryl-[protein] + ATP = O-phospho-L-seryl-[protein] + ADP + H(+)</text>
        <dbReference type="Rhea" id="RHEA:17989"/>
        <dbReference type="Rhea" id="RHEA-COMP:9863"/>
        <dbReference type="Rhea" id="RHEA-COMP:11604"/>
        <dbReference type="ChEBI" id="CHEBI:15378"/>
        <dbReference type="ChEBI" id="CHEBI:29999"/>
        <dbReference type="ChEBI" id="CHEBI:30616"/>
        <dbReference type="ChEBI" id="CHEBI:83421"/>
        <dbReference type="ChEBI" id="CHEBI:456216"/>
        <dbReference type="EC" id="2.7.11.12"/>
    </reaction>
</comment>
<evidence type="ECO:0000256" key="4">
    <source>
        <dbReference type="ARBA" id="ARBA00022535"/>
    </source>
</evidence>
<dbReference type="GO" id="GO:0005737">
    <property type="term" value="C:cytoplasm"/>
    <property type="evidence" value="ECO:0007669"/>
    <property type="project" value="UniProtKB-ARBA"/>
</dbReference>
<dbReference type="CDD" id="cd00038">
    <property type="entry name" value="CAP_ED"/>
    <property type="match status" value="2"/>
</dbReference>
<feature type="compositionally biased region" description="Polar residues" evidence="14">
    <location>
        <begin position="417"/>
        <end position="444"/>
    </location>
</feature>
<feature type="compositionally biased region" description="Polar residues" evidence="14">
    <location>
        <begin position="565"/>
        <end position="580"/>
    </location>
</feature>
<evidence type="ECO:0000259" key="15">
    <source>
        <dbReference type="PROSITE" id="PS50011"/>
    </source>
</evidence>
<dbReference type="Proteomes" id="UP000504606">
    <property type="component" value="Unplaced"/>
</dbReference>
<dbReference type="InterPro" id="IPR018490">
    <property type="entry name" value="cNMP-bd_dom_sf"/>
</dbReference>
<dbReference type="PROSITE" id="PS00888">
    <property type="entry name" value="CNMP_BINDING_1"/>
    <property type="match status" value="2"/>
</dbReference>
<feature type="region of interest" description="Disordered" evidence="14">
    <location>
        <begin position="64"/>
        <end position="206"/>
    </location>
</feature>
<dbReference type="PANTHER" id="PTHR24353">
    <property type="entry name" value="CYCLIC NUCLEOTIDE-DEPENDENT PROTEIN KINASE"/>
    <property type="match status" value="1"/>
</dbReference>
<feature type="compositionally biased region" description="Basic and acidic residues" evidence="14">
    <location>
        <begin position="119"/>
        <end position="128"/>
    </location>
</feature>
<feature type="compositionally biased region" description="Basic and acidic residues" evidence="14">
    <location>
        <begin position="274"/>
        <end position="287"/>
    </location>
</feature>
<evidence type="ECO:0000256" key="14">
    <source>
        <dbReference type="SAM" id="MobiDB-lite"/>
    </source>
</evidence>
<dbReference type="CDD" id="cd05572">
    <property type="entry name" value="STKc_cGK"/>
    <property type="match status" value="1"/>
</dbReference>
<comment type="similarity">
    <text evidence="1">Belongs to the protein kinase superfamily. AGC Ser/Thr protein kinase family. cGMP subfamily.</text>
</comment>
<feature type="compositionally biased region" description="Basic and acidic residues" evidence="14">
    <location>
        <begin position="71"/>
        <end position="94"/>
    </location>
</feature>
<feature type="coiled-coil region" evidence="13">
    <location>
        <begin position="942"/>
        <end position="969"/>
    </location>
</feature>
<evidence type="ECO:0000256" key="1">
    <source>
        <dbReference type="ARBA" id="ARBA00006352"/>
    </source>
</evidence>
<evidence type="ECO:0000256" key="12">
    <source>
        <dbReference type="PROSITE-ProRule" id="PRU10141"/>
    </source>
</evidence>
<feature type="domain" description="AGC-kinase C-terminal" evidence="17">
    <location>
        <begin position="1627"/>
        <end position="1677"/>
    </location>
</feature>
<dbReference type="Gene3D" id="1.10.510.10">
    <property type="entry name" value="Transferase(Phosphotransferase) domain 1"/>
    <property type="match status" value="1"/>
</dbReference>
<feature type="compositionally biased region" description="Basic and acidic residues" evidence="14">
    <location>
        <begin position="302"/>
        <end position="331"/>
    </location>
</feature>
<dbReference type="FunFam" id="2.60.120.10:FF:000072">
    <property type="entry name" value="cGMP-dependent protein kinase"/>
    <property type="match status" value="1"/>
</dbReference>
<dbReference type="SUPFAM" id="SSF56112">
    <property type="entry name" value="Protein kinase-like (PK-like)"/>
    <property type="match status" value="1"/>
</dbReference>
<keyword evidence="13" id="KW-0175">Coiled coil</keyword>
<feature type="compositionally biased region" description="Basic and acidic residues" evidence="14">
    <location>
        <begin position="537"/>
        <end position="547"/>
    </location>
</feature>
<sequence length="1677" mass="180033">MDWSLRRRRSSSDSSSRGSRAVTGTARDGDASPASISPFSTRKTVSLTLCVISTEQVAQSALVAPLAAGQEGRDEQHKGRKEERGERDKEDQEKKKRGKKQKADGECDKQKGGAQRKKSPIEKFRESLLHWGRSKAKARRGMSPPAPAGARPGQRPPSPPLALAAAPRPARPSSLGLTVIGGPGAGAPPEPRRGSLNQGSLGHVDEAFRALDQGPQLRPYAVGAPLRAPLGASEEVDKIPTGPPTATGVHREAEPTVQRILVPGHSDPNQGVRSDTDSSRGDKKSQEPIEILIRIPDSNAQQHDRDITVKKQDGQRTEEGADKESGQERTGPRNSALEVQQPQPSNQRRTATGSIAQEIQQPRESSQGQTAPRSSTWEGQQPQASDQVRIVSRSSAREEQQPPTSDQVRIVPRSSAREGQQPQATDQGWTASRSTARGEQQPPASDQVRIVPRSSAREGQQPPASDQVRIVPRSSAREGQHPQASDQGKTASRSSALEEQQSQASDQRRIAPSNINDVQGGQQRQRSDQQRTVGESFGKRDGFREVQDPAGNLRSRRPHSPPESVPTNQSVSPHPTSTVKHPTPTATSASPNPVAHHPSASSARTSIASSSSTTSVSTGSSGGIAARKVVTKETAASKMPPPGETVVAHTTTATSRGPTSVSSSTEPSRTAPNRPGRDAQQVTEARAVPTSTTNRQGGAGSTSGSSAGKASSGNSVSFAGNQDHASAVRPREPPRPRSPHPGGRGTTPPPRTPTPPPPPPPRTRTPTSLEADAGSSSSSSCSHQGTQRLTPDSQQRRHCGACSPRKGSGPGTASGVGCETCKRAGGRARSKEGRSAGPAPAMDRKPLSPPQTAVTSPRTSARAEVQKQRAHSASPARRMTPTAAGQGARVPLAHLAARNSGQPIGRTLSCRGPRTAVHQESTPPLSPLSVQLQGPLSPGWDLVALEMEVQELRRELQERRAAELRLRREIHKLRSVLQQATSFSQDGEGGDVAREDGVSGDAREGLLLTSLQVRHAMAGGRATGCGPGAAQGAAQGVAQGAAQATAQQGVAAASSSKKQGVSGESSDPGSSSVTQATFPKDFRSQQLIKAAILDNDFLKNLSRSQIRELVDCMYLQSVTRGSYVIREGEAGSHLYVLAEGEMEVMKEDTVLGRTGPGKAFGELAILYNCTRTASIRAVTDLQVWVLDRKMFQQIMMRTGMQRIEENLSFLTSVPLLKKLSVGTLHKIADVLEVEFYPAGSYIVRQGASGHTFFIISGGTVQVTQRVPGTVEEMVIRELGRGDYFGEQALLHDDFRTASVIATAPGVECLTLDRESFLSLIGSLSELQEKDYGDENRQLSRTSSSYSVHSDLSPTADCEVDLLRLEDLQVVGTLGVGGFGSVRLVVPAGTPGRSFALKCLNKNHIVATGQQEHVLGEKDILMSVHSPFVVRLYRTFRDERCVYMLLEACLGGEVWSMLRERGRLDEEEARFAAACVVQALEYLHARRIIYRDLKPENLVLDARGYVKLVDFGFSKRLVDSNKTWTFCGTPEYVAPEVILNRGHDRAVDCWALGVLVFELLTGAPPFSAADPMRTYNFILKGIESVAMPAAVGRSAAHLIRSLCKAVPAERLGYQRAGLQDVRRHKWFQGFDWEGLVHQTLQPPIVPKVSGPTDMSNFDTSCKEEDTVLSELSLWEADF</sequence>
<dbReference type="InterPro" id="IPR002374">
    <property type="entry name" value="cGMP_dep_kinase"/>
</dbReference>
<protein>
    <recommendedName>
        <fullName evidence="2">cGMP-dependent protein kinase</fullName>
        <ecNumber evidence="2">2.7.11.12</ecNumber>
    </recommendedName>
</protein>
<dbReference type="GO" id="GO:0030553">
    <property type="term" value="F:cGMP binding"/>
    <property type="evidence" value="ECO:0007669"/>
    <property type="project" value="UniProtKB-KW"/>
</dbReference>
<feature type="compositionally biased region" description="Low complexity" evidence="14">
    <location>
        <begin position="702"/>
        <end position="717"/>
    </location>
</feature>
<keyword evidence="9" id="KW-0142">cGMP-binding</keyword>
<feature type="compositionally biased region" description="Low complexity" evidence="14">
    <location>
        <begin position="1054"/>
        <end position="1072"/>
    </location>
</feature>
<evidence type="ECO:0000256" key="6">
    <source>
        <dbReference type="ARBA" id="ARBA00022741"/>
    </source>
</evidence>
<evidence type="ECO:0000256" key="13">
    <source>
        <dbReference type="SAM" id="Coils"/>
    </source>
</evidence>
<keyword evidence="4" id="KW-0140">cGMP</keyword>
<dbReference type="InterPro" id="IPR000595">
    <property type="entry name" value="cNMP-bd_dom"/>
</dbReference>
<evidence type="ECO:0000256" key="5">
    <source>
        <dbReference type="ARBA" id="ARBA00022679"/>
    </source>
</evidence>
<evidence type="ECO:0000256" key="11">
    <source>
        <dbReference type="ARBA" id="ARBA00047462"/>
    </source>
</evidence>
<dbReference type="InterPro" id="IPR017441">
    <property type="entry name" value="Protein_kinase_ATP_BS"/>
</dbReference>
<feature type="compositionally biased region" description="Low complexity" evidence="14">
    <location>
        <begin position="599"/>
        <end position="626"/>
    </location>
</feature>
<dbReference type="PANTHER" id="PTHR24353:SF147">
    <property type="entry name" value="CGMP-DEPENDENT SERINE_THREONIN PROTEIN KINASE-RELATED"/>
    <property type="match status" value="1"/>
</dbReference>
<proteinExistence type="inferred from homology"/>
<evidence type="ECO:0000259" key="16">
    <source>
        <dbReference type="PROSITE" id="PS50042"/>
    </source>
</evidence>
<dbReference type="OrthoDB" id="63267at2759"/>
<evidence type="ECO:0000256" key="7">
    <source>
        <dbReference type="ARBA" id="ARBA00022777"/>
    </source>
</evidence>
<dbReference type="PROSITE" id="PS00107">
    <property type="entry name" value="PROTEIN_KINASE_ATP"/>
    <property type="match status" value="1"/>
</dbReference>
<dbReference type="AlphaFoldDB" id="A0A6J1T0Z1"/>
<feature type="compositionally biased region" description="Low complexity" evidence="14">
    <location>
        <begin position="491"/>
        <end position="505"/>
    </location>
</feature>
<feature type="domain" description="Cyclic nucleotide-binding" evidence="16">
    <location>
        <begin position="1097"/>
        <end position="1212"/>
    </location>
</feature>
<dbReference type="PROSITE" id="PS00108">
    <property type="entry name" value="PROTEIN_KINASE_ST"/>
    <property type="match status" value="1"/>
</dbReference>
<dbReference type="SUPFAM" id="SSF51206">
    <property type="entry name" value="cAMP-binding domain-like"/>
    <property type="match status" value="2"/>
</dbReference>
<keyword evidence="8 12" id="KW-0067">ATP-binding</keyword>
<dbReference type="InterPro" id="IPR000719">
    <property type="entry name" value="Prot_kinase_dom"/>
</dbReference>
<feature type="binding site" evidence="12">
    <location>
        <position position="1397"/>
    </location>
    <ligand>
        <name>ATP</name>
        <dbReference type="ChEBI" id="CHEBI:30616"/>
    </ligand>
</feature>
<dbReference type="PROSITE" id="PS00889">
    <property type="entry name" value="CNMP_BINDING_2"/>
    <property type="match status" value="2"/>
</dbReference>
<dbReference type="InterPro" id="IPR035014">
    <property type="entry name" value="STKc_cGK"/>
</dbReference>
<name>A0A6J1T0Z1_FRAOC</name>
<dbReference type="KEGG" id="foc:113212626"/>
<dbReference type="PROSITE" id="PS50042">
    <property type="entry name" value="CNMP_BINDING_3"/>
    <property type="match status" value="2"/>
</dbReference>
<dbReference type="FunFam" id="1.10.510.10:FF:000210">
    <property type="entry name" value="Non-specific serine/threonine protein kinase"/>
    <property type="match status" value="1"/>
</dbReference>
<dbReference type="EC" id="2.7.11.12" evidence="2"/>
<dbReference type="Pfam" id="PF00069">
    <property type="entry name" value="Pkinase"/>
    <property type="match status" value="1"/>
</dbReference>
<feature type="region of interest" description="Disordered" evidence="14">
    <location>
        <begin position="231"/>
        <end position="890"/>
    </location>
</feature>
<evidence type="ECO:0000313" key="18">
    <source>
        <dbReference type="Proteomes" id="UP000504606"/>
    </source>
</evidence>
<feature type="region of interest" description="Disordered" evidence="14">
    <location>
        <begin position="1"/>
        <end position="40"/>
    </location>
</feature>
<feature type="compositionally biased region" description="Basic and acidic residues" evidence="14">
    <location>
        <begin position="101"/>
        <end position="111"/>
    </location>
</feature>
<feature type="compositionally biased region" description="Low complexity" evidence="14">
    <location>
        <begin position="582"/>
        <end position="591"/>
    </location>
</feature>
<feature type="domain" description="Cyclic nucleotide-binding" evidence="16">
    <location>
        <begin position="1215"/>
        <end position="1337"/>
    </location>
</feature>
<evidence type="ECO:0000313" key="19">
    <source>
        <dbReference type="RefSeq" id="XP_026287204.2"/>
    </source>
</evidence>